<dbReference type="GO" id="GO:0003677">
    <property type="term" value="F:DNA binding"/>
    <property type="evidence" value="ECO:0007669"/>
    <property type="project" value="UniProtKB-KW"/>
</dbReference>
<dbReference type="InterPro" id="IPR050331">
    <property type="entry name" value="Zinc_finger"/>
</dbReference>
<dbReference type="Gene3D" id="3.30.160.60">
    <property type="entry name" value="Classic Zinc Finger"/>
    <property type="match status" value="2"/>
</dbReference>
<feature type="domain" description="C2H2-type" evidence="12">
    <location>
        <begin position="5"/>
        <end position="36"/>
    </location>
</feature>
<organism evidence="13">
    <name type="scientific">Stegastes partitus</name>
    <name type="common">bicolor damselfish</name>
    <dbReference type="NCBI Taxonomy" id="144197"/>
    <lineage>
        <taxon>Eukaryota</taxon>
        <taxon>Metazoa</taxon>
        <taxon>Chordata</taxon>
        <taxon>Craniata</taxon>
        <taxon>Vertebrata</taxon>
        <taxon>Euteleostomi</taxon>
        <taxon>Actinopterygii</taxon>
        <taxon>Neopterygii</taxon>
        <taxon>Teleostei</taxon>
        <taxon>Neoteleostei</taxon>
        <taxon>Acanthomorphata</taxon>
        <taxon>Ovalentaria</taxon>
        <taxon>Pomacentridae</taxon>
        <taxon>Stegastes</taxon>
    </lineage>
</organism>
<evidence type="ECO:0000256" key="7">
    <source>
        <dbReference type="ARBA" id="ARBA00023015"/>
    </source>
</evidence>
<dbReference type="SMART" id="SM00355">
    <property type="entry name" value="ZnF_C2H2"/>
    <property type="match status" value="1"/>
</dbReference>
<keyword evidence="9" id="KW-0804">Transcription</keyword>
<keyword evidence="6" id="KW-0862">Zinc</keyword>
<dbReference type="PROSITE" id="PS00028">
    <property type="entry name" value="ZINC_FINGER_C2H2_1"/>
    <property type="match status" value="1"/>
</dbReference>
<evidence type="ECO:0000256" key="3">
    <source>
        <dbReference type="ARBA" id="ARBA00022723"/>
    </source>
</evidence>
<keyword evidence="5 11" id="KW-0863">Zinc-finger</keyword>
<dbReference type="Ensembl" id="ENSSPAT00000029110.1">
    <property type="protein sequence ID" value="ENSSPAP00000028646.1"/>
    <property type="gene ID" value="ENSSPAG00000021563.1"/>
</dbReference>
<feature type="domain" description="C2H2-type" evidence="12">
    <location>
        <begin position="37"/>
        <end position="60"/>
    </location>
</feature>
<keyword evidence="4" id="KW-0677">Repeat</keyword>
<dbReference type="GO" id="GO:0005634">
    <property type="term" value="C:nucleus"/>
    <property type="evidence" value="ECO:0007669"/>
    <property type="project" value="UniProtKB-SubCell"/>
</dbReference>
<keyword evidence="7" id="KW-0805">Transcription regulation</keyword>
<evidence type="ECO:0000256" key="8">
    <source>
        <dbReference type="ARBA" id="ARBA00023125"/>
    </source>
</evidence>
<accession>A0A3B5B707</accession>
<dbReference type="Pfam" id="PF00096">
    <property type="entry name" value="zf-C2H2"/>
    <property type="match status" value="1"/>
</dbReference>
<keyword evidence="3" id="KW-0479">Metal-binding</keyword>
<dbReference type="SUPFAM" id="SSF57667">
    <property type="entry name" value="beta-beta-alpha zinc fingers"/>
    <property type="match status" value="1"/>
</dbReference>
<dbReference type="GO" id="GO:0008270">
    <property type="term" value="F:zinc ion binding"/>
    <property type="evidence" value="ECO:0007669"/>
    <property type="project" value="UniProtKB-KW"/>
</dbReference>
<evidence type="ECO:0000256" key="9">
    <source>
        <dbReference type="ARBA" id="ARBA00023163"/>
    </source>
</evidence>
<evidence type="ECO:0000256" key="5">
    <source>
        <dbReference type="ARBA" id="ARBA00022771"/>
    </source>
</evidence>
<evidence type="ECO:0000259" key="12">
    <source>
        <dbReference type="PROSITE" id="PS50157"/>
    </source>
</evidence>
<evidence type="ECO:0000256" key="1">
    <source>
        <dbReference type="ARBA" id="ARBA00004123"/>
    </source>
</evidence>
<evidence type="ECO:0000256" key="2">
    <source>
        <dbReference type="ARBA" id="ARBA00006991"/>
    </source>
</evidence>
<dbReference type="PROSITE" id="PS50157">
    <property type="entry name" value="ZINC_FINGER_C2H2_2"/>
    <property type="match status" value="2"/>
</dbReference>
<dbReference type="PANTHER" id="PTHR16515">
    <property type="entry name" value="PR DOMAIN ZINC FINGER PROTEIN"/>
    <property type="match status" value="1"/>
</dbReference>
<comment type="similarity">
    <text evidence="2">Belongs to the krueppel C2H2-type zinc-finger protein family.</text>
</comment>
<keyword evidence="10" id="KW-0539">Nucleus</keyword>
<dbReference type="AlphaFoldDB" id="A0A3B5B707"/>
<protein>
    <submittedName>
        <fullName evidence="13">Si:ch211-79k12.2</fullName>
    </submittedName>
</protein>
<evidence type="ECO:0000313" key="13">
    <source>
        <dbReference type="Ensembl" id="ENSSPAP00000028646.1"/>
    </source>
</evidence>
<reference evidence="13" key="1">
    <citation type="submission" date="2023-09" db="UniProtKB">
        <authorList>
            <consortium name="Ensembl"/>
        </authorList>
    </citation>
    <scope>IDENTIFICATION</scope>
</reference>
<keyword evidence="8" id="KW-0238">DNA-binding</keyword>
<evidence type="ECO:0000256" key="11">
    <source>
        <dbReference type="PROSITE-ProRule" id="PRU00042"/>
    </source>
</evidence>
<evidence type="ECO:0000256" key="6">
    <source>
        <dbReference type="ARBA" id="ARBA00022833"/>
    </source>
</evidence>
<evidence type="ECO:0000256" key="10">
    <source>
        <dbReference type="ARBA" id="ARBA00023242"/>
    </source>
</evidence>
<dbReference type="PANTHER" id="PTHR16515:SF49">
    <property type="entry name" value="GASTRULA ZINC FINGER PROTEIN XLCGF49.1-LIKE-RELATED"/>
    <property type="match status" value="1"/>
</dbReference>
<dbReference type="InterPro" id="IPR036236">
    <property type="entry name" value="Znf_C2H2_sf"/>
</dbReference>
<sequence length="81" mass="9145">AGETCICDLQLPSQFKAFNSHSNLRIHLNVHTGARPYTCSDCGKSFSQSGALKIHRRIHTVNPFLHVERESTICVEYIFVN</sequence>
<dbReference type="FunFam" id="3.30.160.60:FF:002604">
    <property type="entry name" value="Zinc finger protein 715"/>
    <property type="match status" value="1"/>
</dbReference>
<evidence type="ECO:0000256" key="4">
    <source>
        <dbReference type="ARBA" id="ARBA00022737"/>
    </source>
</evidence>
<name>A0A3B5B707_9TELE</name>
<proteinExistence type="inferred from homology"/>
<dbReference type="InterPro" id="IPR013087">
    <property type="entry name" value="Znf_C2H2_type"/>
</dbReference>
<comment type="subcellular location">
    <subcellularLocation>
        <location evidence="1">Nucleus</location>
    </subcellularLocation>
</comment>
<dbReference type="GeneTree" id="ENSGT00940000154446"/>
<dbReference type="GO" id="GO:0010468">
    <property type="term" value="P:regulation of gene expression"/>
    <property type="evidence" value="ECO:0007669"/>
    <property type="project" value="TreeGrafter"/>
</dbReference>